<accession>U1F357</accession>
<name>U1F357_9ACTN</name>
<evidence type="ECO:0000313" key="2">
    <source>
        <dbReference type="Proteomes" id="UP000016307"/>
    </source>
</evidence>
<organism evidence="1 2">
    <name type="scientific">Cutibacterium granulosum DSM 20700</name>
    <dbReference type="NCBI Taxonomy" id="1160719"/>
    <lineage>
        <taxon>Bacteria</taxon>
        <taxon>Bacillati</taxon>
        <taxon>Actinomycetota</taxon>
        <taxon>Actinomycetes</taxon>
        <taxon>Propionibacteriales</taxon>
        <taxon>Propionibacteriaceae</taxon>
        <taxon>Cutibacterium</taxon>
    </lineage>
</organism>
<comment type="caution">
    <text evidence="1">The sequence shown here is derived from an EMBL/GenBank/DDBJ whole genome shotgun (WGS) entry which is preliminary data.</text>
</comment>
<dbReference type="EMBL" id="AOSS01000027">
    <property type="protein sequence ID" value="ERF58382.1"/>
    <property type="molecule type" value="Genomic_DNA"/>
</dbReference>
<protein>
    <submittedName>
        <fullName evidence="1">Uncharacterized protein</fullName>
    </submittedName>
</protein>
<keyword evidence="2" id="KW-1185">Reference proteome</keyword>
<evidence type="ECO:0000313" key="1">
    <source>
        <dbReference type="EMBL" id="ERF58382.1"/>
    </source>
</evidence>
<dbReference type="Proteomes" id="UP000016307">
    <property type="component" value="Unassembled WGS sequence"/>
</dbReference>
<proteinExistence type="predicted"/>
<gene>
    <name evidence="1" type="ORF">H641_00734</name>
</gene>
<sequence>AALILVDRTALEMTSRTPAVGVDAAEGAKFLEELWCGLLVQFRGKVAQGIAQRDLGLIRGEVEST</sequence>
<reference evidence="1 2" key="1">
    <citation type="journal article" date="2013" name="BMC Genomics">
        <title>Comparative genomics reveals distinct host-interacting traits of three major human-associated propionibacteria.</title>
        <authorList>
            <person name="Mak T.N."/>
            <person name="Schmid M."/>
            <person name="Brzuszkiewicz E."/>
            <person name="Zeng G."/>
            <person name="Meyer R."/>
            <person name="Sfanos K.S."/>
            <person name="Brinkmann V."/>
            <person name="Meyer T.F."/>
            <person name="Bruggemann H."/>
        </authorList>
    </citation>
    <scope>NUCLEOTIDE SEQUENCE [LARGE SCALE GENOMIC DNA]</scope>
    <source>
        <strain evidence="1 2">DSM 20700</strain>
    </source>
</reference>
<feature type="non-terminal residue" evidence="1">
    <location>
        <position position="1"/>
    </location>
</feature>
<dbReference type="AlphaFoldDB" id="U1F357"/>